<evidence type="ECO:0000313" key="2">
    <source>
        <dbReference type="Proteomes" id="UP000253319"/>
    </source>
</evidence>
<dbReference type="InterPro" id="IPR025515">
    <property type="entry name" value="DUF4403"/>
</dbReference>
<evidence type="ECO:0008006" key="3">
    <source>
        <dbReference type="Google" id="ProtNLM"/>
    </source>
</evidence>
<gene>
    <name evidence="1" type="ORF">DPN68_10365</name>
</gene>
<sequence>MKKLQLILFVFILLFVISCGTTNKIEALKPLPTTDNSVIVKNKTSFIAMPVEITLKEIQQQLNKNLKGLIYNDSIIKDDNIEMKVWKSNDIVLEEKNGFIISKIPLKIWAKFKYGTDFLGLNDTKDLFLDGVITLKSKPHLSNWKLTTNSTIEDFEWKTSPTIIVAGKAVPVTYIVNPALRFFKTKMAKEIDTAIDKTCDFKPQVLDALDNLSNPFLSQEAYEVWFKMEPQELYVTEAKLTKNKITMNMGLKCDMQTTVGEPSEKTFDKKKIVLKPVASMPDKFQISLAAVSTYESASKIITKNFQGQEFASGSRKVVVQKVALWQRNGKMIVALDLVGSINGTIYLTGIPNYNTITKEIYFEQMDYVVSTKSLLLKSANWLAQGTILKKIQENCRYSIQKNLEEGKANMLPYFQNYSPMKGVFVNGEIDDLVFDKVEITDKAIIAFITTSGKMNVKIDGLD</sequence>
<dbReference type="Pfam" id="PF14356">
    <property type="entry name" value="DUF4403"/>
    <property type="match status" value="1"/>
</dbReference>
<proteinExistence type="predicted"/>
<protein>
    <recommendedName>
        <fullName evidence="3">DUF4403 domain-containing protein</fullName>
    </recommendedName>
</protein>
<dbReference type="EMBL" id="QLST01000013">
    <property type="protein sequence ID" value="RBA27730.1"/>
    <property type="molecule type" value="Genomic_DNA"/>
</dbReference>
<organism evidence="1 2">
    <name type="scientific">Flavobacterium tibetense</name>
    <dbReference type="NCBI Taxonomy" id="2233533"/>
    <lineage>
        <taxon>Bacteria</taxon>
        <taxon>Pseudomonadati</taxon>
        <taxon>Bacteroidota</taxon>
        <taxon>Flavobacteriia</taxon>
        <taxon>Flavobacteriales</taxon>
        <taxon>Flavobacteriaceae</taxon>
        <taxon>Flavobacterium</taxon>
    </lineage>
</organism>
<dbReference type="AlphaFoldDB" id="A0A365NZS3"/>
<reference evidence="1 2" key="1">
    <citation type="submission" date="2018-06" db="EMBL/GenBank/DDBJ databases">
        <title>Flavobacterium tibetense sp. nov., isolated from a wetland YonghuCo on Tibetan Plateau.</title>
        <authorList>
            <person name="Xing P."/>
            <person name="Phurbu D."/>
            <person name="Lu H."/>
        </authorList>
    </citation>
    <scope>NUCLEOTIDE SEQUENCE [LARGE SCALE GENOMIC DNA]</scope>
    <source>
        <strain evidence="1 2">YH5</strain>
    </source>
</reference>
<name>A0A365NZS3_9FLAO</name>
<dbReference type="OrthoDB" id="617059at2"/>
<dbReference type="PROSITE" id="PS51257">
    <property type="entry name" value="PROKAR_LIPOPROTEIN"/>
    <property type="match status" value="1"/>
</dbReference>
<keyword evidence="2" id="KW-1185">Reference proteome</keyword>
<evidence type="ECO:0000313" key="1">
    <source>
        <dbReference type="EMBL" id="RBA27730.1"/>
    </source>
</evidence>
<dbReference type="Proteomes" id="UP000253319">
    <property type="component" value="Unassembled WGS sequence"/>
</dbReference>
<comment type="caution">
    <text evidence="1">The sequence shown here is derived from an EMBL/GenBank/DDBJ whole genome shotgun (WGS) entry which is preliminary data.</text>
</comment>
<accession>A0A365NZS3</accession>
<dbReference type="RefSeq" id="WP_113989583.1">
    <property type="nucleotide sequence ID" value="NZ_QLST01000013.1"/>
</dbReference>